<sequence length="221" mass="24798">MLDQKELLCLLQLASPILPVGAYSYSEGLETVVEKGIIFNSATLNDWLERSLCQGSIRLETAVLVRVYRCFCQEDFTKLNYWDNWLSATRETAELRQQSWQMGRSLLNLLRELAPARDNLPEQANYATAFAIGASHWQIGEELAVLGYLHSWASNLINAGLRLIPLGQTLGQSLLIGLQPSLLTATADIISLADENLSSWSWGLSFASMNHETQYSRLFRS</sequence>
<evidence type="ECO:0000313" key="5">
    <source>
        <dbReference type="Proteomes" id="UP000030321"/>
    </source>
</evidence>
<evidence type="ECO:0000256" key="3">
    <source>
        <dbReference type="HAMAP-Rule" id="MF_01385"/>
    </source>
</evidence>
<comment type="caution">
    <text evidence="4">The sequence shown here is derived from an EMBL/GenBank/DDBJ whole genome shotgun (WGS) entry which is preliminary data.</text>
</comment>
<dbReference type="PANTHER" id="PTHR33620">
    <property type="entry name" value="UREASE ACCESSORY PROTEIN F"/>
    <property type="match status" value="1"/>
</dbReference>
<evidence type="ECO:0000256" key="2">
    <source>
        <dbReference type="ARBA" id="ARBA00023186"/>
    </source>
</evidence>
<evidence type="ECO:0000313" key="4">
    <source>
        <dbReference type="EMBL" id="GAL94463.1"/>
    </source>
</evidence>
<proteinExistence type="inferred from homology"/>
<comment type="subcellular location">
    <subcellularLocation>
        <location evidence="3">Cytoplasm</location>
    </subcellularLocation>
</comment>
<dbReference type="Proteomes" id="UP000030321">
    <property type="component" value="Unassembled WGS sequence"/>
</dbReference>
<dbReference type="RefSeq" id="WP_045360527.1">
    <property type="nucleotide sequence ID" value="NZ_BBPA01000056.1"/>
</dbReference>
<dbReference type="Pfam" id="PF01730">
    <property type="entry name" value="UreF"/>
    <property type="match status" value="1"/>
</dbReference>
<protein>
    <recommendedName>
        <fullName evidence="3">Urease accessory protein UreF</fullName>
    </recommendedName>
</protein>
<dbReference type="InterPro" id="IPR002639">
    <property type="entry name" value="UreF"/>
</dbReference>
<accession>A0A0A1VYD6</accession>
<organism evidence="4 5">
    <name type="scientific">Microcystis aeruginosa NIES-44</name>
    <dbReference type="NCBI Taxonomy" id="449439"/>
    <lineage>
        <taxon>Bacteria</taxon>
        <taxon>Bacillati</taxon>
        <taxon>Cyanobacteriota</taxon>
        <taxon>Cyanophyceae</taxon>
        <taxon>Oscillatoriophycideae</taxon>
        <taxon>Chroococcales</taxon>
        <taxon>Microcystaceae</taxon>
        <taxon>Microcystis</taxon>
    </lineage>
</organism>
<dbReference type="EMBL" id="BBPA01000056">
    <property type="protein sequence ID" value="GAL94463.1"/>
    <property type="molecule type" value="Genomic_DNA"/>
</dbReference>
<keyword evidence="1 3" id="KW-0996">Nickel insertion</keyword>
<evidence type="ECO:0000256" key="1">
    <source>
        <dbReference type="ARBA" id="ARBA00022988"/>
    </source>
</evidence>
<dbReference type="AlphaFoldDB" id="A0A0A1VYD6"/>
<name>A0A0A1VYD6_MICAE</name>
<gene>
    <name evidence="3" type="primary">ureF</name>
    <name evidence="4" type="ORF">N44_03043</name>
</gene>
<comment type="subunit">
    <text evidence="3">UreD, UreF and UreG form a complex that acts as a GTP-hydrolysis-dependent molecular chaperone, activating the urease apoprotein by helping to assemble the nickel containing metallocenter of UreC. The UreE protein probably delivers the nickel.</text>
</comment>
<comment type="similarity">
    <text evidence="3">Belongs to the UreF family.</text>
</comment>
<dbReference type="PANTHER" id="PTHR33620:SF1">
    <property type="entry name" value="UREASE ACCESSORY PROTEIN F"/>
    <property type="match status" value="1"/>
</dbReference>
<dbReference type="PIRSF" id="PIRSF009467">
    <property type="entry name" value="Ureas_acces_UreF"/>
    <property type="match status" value="1"/>
</dbReference>
<dbReference type="GO" id="GO:0005737">
    <property type="term" value="C:cytoplasm"/>
    <property type="evidence" value="ECO:0007669"/>
    <property type="project" value="UniProtKB-SubCell"/>
</dbReference>
<dbReference type="InterPro" id="IPR038277">
    <property type="entry name" value="UreF_sf"/>
</dbReference>
<dbReference type="GO" id="GO:0016151">
    <property type="term" value="F:nickel cation binding"/>
    <property type="evidence" value="ECO:0007669"/>
    <property type="project" value="UniProtKB-UniRule"/>
</dbReference>
<reference evidence="5" key="1">
    <citation type="journal article" date="2015" name="Genome">
        <title>Whole Genome Sequence of the Non-Microcystin-Producing Microcystis aeruginosa Strain NIES-44.</title>
        <authorList>
            <person name="Okano K."/>
            <person name="Miyata N."/>
            <person name="Ozaki Y."/>
        </authorList>
    </citation>
    <scope>NUCLEOTIDE SEQUENCE [LARGE SCALE GENOMIC DNA]</scope>
    <source>
        <strain evidence="5">NIES-44</strain>
    </source>
</reference>
<comment type="function">
    <text evidence="3">Required for maturation of urease via the functional incorporation of the urease nickel metallocenter.</text>
</comment>
<keyword evidence="2 3" id="KW-0143">Chaperone</keyword>
<dbReference type="Gene3D" id="1.10.4190.10">
    <property type="entry name" value="Urease accessory protein UreF"/>
    <property type="match status" value="1"/>
</dbReference>
<keyword evidence="3" id="KW-0963">Cytoplasm</keyword>
<dbReference type="HAMAP" id="MF_01385">
    <property type="entry name" value="UreF"/>
    <property type="match status" value="1"/>
</dbReference>